<dbReference type="Proteomes" id="UP000008637">
    <property type="component" value="Chromosome"/>
</dbReference>
<reference evidence="2 3" key="1">
    <citation type="journal article" date="2011" name="J. Bacteriol.">
        <title>Complete genome sequence of Mycoplasma haemofelis, a hemotropic mycoplasma.</title>
        <authorList>
            <person name="Barker E.N."/>
            <person name="Helps C.R."/>
            <person name="Peters I.R."/>
            <person name="Darby A.C."/>
            <person name="Radford A.D."/>
            <person name="Tasker S."/>
        </authorList>
    </citation>
    <scope>NUCLEOTIDE SEQUENCE [LARGE SCALE GENOMIC DNA]</scope>
    <source>
        <strain evidence="2 3">Langford 1</strain>
    </source>
</reference>
<organism evidence="2 3">
    <name type="scientific">Mycoplasma haemofelis (strain Langford 1)</name>
    <name type="common">Haemobartonella felis</name>
    <dbReference type="NCBI Taxonomy" id="941640"/>
    <lineage>
        <taxon>Bacteria</taxon>
        <taxon>Bacillati</taxon>
        <taxon>Mycoplasmatota</taxon>
        <taxon>Mollicutes</taxon>
        <taxon>Mycoplasmataceae</taxon>
        <taxon>Mycoplasma</taxon>
    </lineage>
</organism>
<name>E8ZI58_MYCHL</name>
<evidence type="ECO:0000256" key="1">
    <source>
        <dbReference type="SAM" id="MobiDB-lite"/>
    </source>
</evidence>
<dbReference type="EMBL" id="FR773153">
    <property type="protein sequence ID" value="CBY92829.1"/>
    <property type="molecule type" value="Genomic_DNA"/>
</dbReference>
<sequence>MSKTLAAALAGLGTAGVGGGIYLANRDTTSPVEKETLKSKLVKDRYTPLSSSNSDHQTHWDKSLEKYKVKHNNQPSYTDAKLKEMCNGLFEKENIKDEDYKIARKYCVVPRKISERLSDLKIKALSTTGSEDGVAEKWKKLAGEYKNKGTGDKQLNGLTHSTVKDTGDELKNKCGEVFDKEHWEENYDSLLDNAKLWCTEEGFNRLPVTEKQ</sequence>
<proteinExistence type="predicted"/>
<accession>E8ZI58</accession>
<protein>
    <submittedName>
        <fullName evidence="2">Uncharacterized protein</fullName>
    </submittedName>
</protein>
<dbReference type="HOGENOM" id="CLU_098620_3_0_14"/>
<dbReference type="KEGG" id="mha:HF1_08210"/>
<feature type="region of interest" description="Disordered" evidence="1">
    <location>
        <begin position="44"/>
        <end position="63"/>
    </location>
</feature>
<dbReference type="OrthoDB" id="9828979at2"/>
<keyword evidence="3" id="KW-1185">Reference proteome</keyword>
<dbReference type="AlphaFoldDB" id="E8ZI58"/>
<evidence type="ECO:0000313" key="2">
    <source>
        <dbReference type="EMBL" id="CBY92829.1"/>
    </source>
</evidence>
<evidence type="ECO:0000313" key="3">
    <source>
        <dbReference type="Proteomes" id="UP000008637"/>
    </source>
</evidence>
<gene>
    <name evidence="2" type="ordered locus">HF1_08210</name>
</gene>